<dbReference type="InterPro" id="IPR007759">
    <property type="entry name" value="Asxl_HARE-HTH"/>
</dbReference>
<evidence type="ECO:0000313" key="4">
    <source>
        <dbReference type="Proteomes" id="UP000006810"/>
    </source>
</evidence>
<dbReference type="Proteomes" id="UP000006810">
    <property type="component" value="Chromosome"/>
</dbReference>
<dbReference type="PROSITE" id="PS51913">
    <property type="entry name" value="HTH_HARE"/>
    <property type="match status" value="1"/>
</dbReference>
<dbReference type="NCBIfam" id="NF045964">
    <property type="entry name" value="RNAP_delt_plasma"/>
    <property type="match status" value="1"/>
</dbReference>
<dbReference type="HOGENOM" id="CLU_177724_0_0_14"/>
<evidence type="ECO:0000259" key="2">
    <source>
        <dbReference type="PROSITE" id="PS51913"/>
    </source>
</evidence>
<protein>
    <recommendedName>
        <fullName evidence="2">HTH HARE-type domain-containing protein</fullName>
    </recommendedName>
</protein>
<accession>C4XEC3</accession>
<name>C4XEC3_MYCFP</name>
<dbReference type="InterPro" id="IPR038087">
    <property type="entry name" value="RNAP_delta_N_dom_sf"/>
</dbReference>
<proteinExistence type="predicted"/>
<feature type="domain" description="HTH HARE-type" evidence="2">
    <location>
        <begin position="9"/>
        <end position="91"/>
    </location>
</feature>
<dbReference type="AlphaFoldDB" id="C4XEC3"/>
<dbReference type="GO" id="GO:0006355">
    <property type="term" value="P:regulation of DNA-templated transcription"/>
    <property type="evidence" value="ECO:0007669"/>
    <property type="project" value="InterPro"/>
</dbReference>
<dbReference type="KEGG" id="mfp:MBIO_0230"/>
<dbReference type="Gene3D" id="1.10.10.1250">
    <property type="entry name" value="RNA polymerase, subunit delta, N-terminal domain"/>
    <property type="match status" value="1"/>
</dbReference>
<organism evidence="3 4">
    <name type="scientific">Mycoplasmopsis fermentans (strain ATCC 19989 / NBRC 14854 / NCTC 10117 / PG18)</name>
    <name type="common">Mycoplasma fermentans</name>
    <dbReference type="NCBI Taxonomy" id="496833"/>
    <lineage>
        <taxon>Bacteria</taxon>
        <taxon>Bacillati</taxon>
        <taxon>Mycoplasmatota</taxon>
        <taxon>Mycoplasmoidales</taxon>
        <taxon>Metamycoplasmataceae</taxon>
        <taxon>Mycoplasmopsis</taxon>
    </lineage>
</organism>
<keyword evidence="1" id="KW-0804">Transcription</keyword>
<dbReference type="EMBL" id="AP009608">
    <property type="protein sequence ID" value="BAH69495.1"/>
    <property type="molecule type" value="Genomic_DNA"/>
</dbReference>
<dbReference type="PATRIC" id="fig|496833.3.peg.654"/>
<keyword evidence="4" id="KW-1185">Reference proteome</keyword>
<gene>
    <name evidence="3" type="ordered locus">MBIO_0230</name>
</gene>
<evidence type="ECO:0000256" key="1">
    <source>
        <dbReference type="ARBA" id="ARBA00023163"/>
    </source>
</evidence>
<sequence length="96" mass="11176">MKESGGCMKTMLSIALEYISEKSKDGKNIKFNDIFKEIKANLNDKWVAEAENKNLDFKDLETNKKGELYRLLTVDSRFVHKGNNEWTIRNGFEINK</sequence>
<evidence type="ECO:0000313" key="3">
    <source>
        <dbReference type="EMBL" id="BAH69495.1"/>
    </source>
</evidence>
<reference evidence="3 4" key="1">
    <citation type="journal article" date="2009" name="Curr. Microbiol.">
        <title>Molecular cloning and expression of a novel cholinephosphotransferase involved in glycoglycerophospholipid biosynthesis of Mycoplasma fermentans.</title>
        <authorList>
            <person name="Ishida N."/>
            <person name="Irikura D."/>
            <person name="Matsuda K."/>
            <person name="Sato S."/>
            <person name="Asano K."/>
        </authorList>
    </citation>
    <scope>NUCLEOTIDE SEQUENCE [LARGE SCALE GENOMIC DNA]</scope>
    <source>
        <strain evidence="4">ATCC 19989 / NBRC 14854 / NCTC 10117 / PG18</strain>
    </source>
</reference>